<sequence>MKTVELFQFNQLDLGSGRHARVIKNSRAALQLVRHGAKGANPVAAWVDAAISVADAINSYCKLQRAKAITEQLLARKQELKRKVANASEVLAIKENLWQLEQQHRLTLLETTLEQRQQQTHRLLAQLKSQHKSLEMLLTQVRALRRQSRSSCPRLTTLTHAADALMQAQLACLVYALNEPS</sequence>
<keyword evidence="3" id="KW-1185">Reference proteome</keyword>
<feature type="coiled-coil region" evidence="1">
    <location>
        <begin position="63"/>
        <end position="97"/>
    </location>
</feature>
<organism evidence="2 3">
    <name type="scientific">Ferrimonas sediminum</name>
    <dbReference type="NCBI Taxonomy" id="718193"/>
    <lineage>
        <taxon>Bacteria</taxon>
        <taxon>Pseudomonadati</taxon>
        <taxon>Pseudomonadota</taxon>
        <taxon>Gammaproteobacteria</taxon>
        <taxon>Alteromonadales</taxon>
        <taxon>Ferrimonadaceae</taxon>
        <taxon>Ferrimonas</taxon>
    </lineage>
</organism>
<evidence type="ECO:0000313" key="2">
    <source>
        <dbReference type="EMBL" id="SDJ16712.1"/>
    </source>
</evidence>
<protein>
    <submittedName>
        <fullName evidence="2">Uncharacterized protein</fullName>
    </submittedName>
</protein>
<dbReference type="OrthoDB" id="6310789at2"/>
<keyword evidence="1" id="KW-0175">Coiled coil</keyword>
<dbReference type="EMBL" id="FNEM01000005">
    <property type="protein sequence ID" value="SDJ16712.1"/>
    <property type="molecule type" value="Genomic_DNA"/>
</dbReference>
<proteinExistence type="predicted"/>
<evidence type="ECO:0000256" key="1">
    <source>
        <dbReference type="SAM" id="Coils"/>
    </source>
</evidence>
<dbReference type="Proteomes" id="UP000199527">
    <property type="component" value="Unassembled WGS sequence"/>
</dbReference>
<dbReference type="AlphaFoldDB" id="A0A1G8RID8"/>
<accession>A0A1G8RID8</accession>
<dbReference type="RefSeq" id="WP_090364782.1">
    <property type="nucleotide sequence ID" value="NZ_FNEM01000005.1"/>
</dbReference>
<name>A0A1G8RID8_9GAMM</name>
<gene>
    <name evidence="2" type="ORF">SAMN04488540_105185</name>
</gene>
<reference evidence="3" key="1">
    <citation type="submission" date="2016-10" db="EMBL/GenBank/DDBJ databases">
        <authorList>
            <person name="Varghese N."/>
            <person name="Submissions S."/>
        </authorList>
    </citation>
    <scope>NUCLEOTIDE SEQUENCE [LARGE SCALE GENOMIC DNA]</scope>
    <source>
        <strain evidence="3">DSM 23317</strain>
    </source>
</reference>
<evidence type="ECO:0000313" key="3">
    <source>
        <dbReference type="Proteomes" id="UP000199527"/>
    </source>
</evidence>